<reference evidence="11" key="1">
    <citation type="submission" date="2023-09" db="EMBL/GenBank/DDBJ databases">
        <authorList>
            <person name="Li S."/>
            <person name="Li X."/>
            <person name="Zhang C."/>
            <person name="Zhao Z."/>
        </authorList>
    </citation>
    <scope>NUCLEOTIDE SEQUENCE [LARGE SCALE GENOMIC DNA]</scope>
    <source>
        <strain evidence="11">SQ345</strain>
    </source>
</reference>
<comment type="catalytic activity">
    <reaction evidence="8">
        <text>P(1),P(4)-bis(5'-adenosyl) tetraphosphate + H2O = 2 ADP + 2 H(+)</text>
        <dbReference type="Rhea" id="RHEA:24252"/>
        <dbReference type="ChEBI" id="CHEBI:15377"/>
        <dbReference type="ChEBI" id="CHEBI:15378"/>
        <dbReference type="ChEBI" id="CHEBI:58141"/>
        <dbReference type="ChEBI" id="CHEBI:456216"/>
        <dbReference type="EC" id="3.6.1.41"/>
    </reaction>
</comment>
<evidence type="ECO:0000256" key="8">
    <source>
        <dbReference type="ARBA" id="ARBA00049417"/>
    </source>
</evidence>
<dbReference type="Pfam" id="PF00149">
    <property type="entry name" value="Metallophos"/>
    <property type="match status" value="1"/>
</dbReference>
<dbReference type="InterPro" id="IPR029052">
    <property type="entry name" value="Metallo-depent_PP-like"/>
</dbReference>
<evidence type="ECO:0000256" key="2">
    <source>
        <dbReference type="ARBA" id="ARBA00005419"/>
    </source>
</evidence>
<dbReference type="InterPro" id="IPR004843">
    <property type="entry name" value="Calcineurin-like_PHP"/>
</dbReference>
<evidence type="ECO:0000256" key="4">
    <source>
        <dbReference type="ARBA" id="ARBA00022801"/>
    </source>
</evidence>
<dbReference type="GO" id="GO:0008803">
    <property type="term" value="F:bis(5'-nucleosyl)-tetraphosphatase (symmetrical) activity"/>
    <property type="evidence" value="ECO:0007669"/>
    <property type="project" value="UniProtKB-EC"/>
</dbReference>
<proteinExistence type="inferred from homology"/>
<evidence type="ECO:0000313" key="10">
    <source>
        <dbReference type="EMBL" id="WNC69314.1"/>
    </source>
</evidence>
<dbReference type="PANTHER" id="PTHR40942">
    <property type="match status" value="1"/>
</dbReference>
<evidence type="ECO:0000256" key="7">
    <source>
        <dbReference type="ARBA" id="ARBA00033210"/>
    </source>
</evidence>
<dbReference type="PIRSF" id="PIRSF000903">
    <property type="entry name" value="B5n-ttraPtase_sm"/>
    <property type="match status" value="1"/>
</dbReference>
<dbReference type="EC" id="3.6.1.41" evidence="3"/>
<dbReference type="InterPro" id="IPR004617">
    <property type="entry name" value="ApaH"/>
</dbReference>
<comment type="function">
    <text evidence="1">Hydrolyzes diadenosine 5',5'''-P1,P4-tetraphosphate to yield ADP.</text>
</comment>
<sequence>MNIYLVGDIQGCHAELCQLMKLINFDRQTDQIWFTGDLVARGPDSLATLRLIKSLGNSAKIVLGNHDLHLLAVHAGIKKVKKNDRLDDLLRSPDIDELMNWLAQYPLVEQLPNENAYMSHAGLSPQWQPEDALAQSNFVQQRISGNQREHWLNLMYGSMPNSWKDANTEEEQFRFSVNALTRMRFCFSDGSLEFTHKDSPSLNQDPNLSPWFDLSKSIDKTQWVFGHWASLNGEVGNSNVYALDTGCVWGGELTMLRWHDKKLFSVPAQR</sequence>
<keyword evidence="11" id="KW-1185">Reference proteome</keyword>
<evidence type="ECO:0000313" key="11">
    <source>
        <dbReference type="Proteomes" id="UP001248581"/>
    </source>
</evidence>
<dbReference type="NCBIfam" id="TIGR00668">
    <property type="entry name" value="apaH"/>
    <property type="match status" value="1"/>
</dbReference>
<gene>
    <name evidence="10" type="ORF">RI845_03965</name>
</gene>
<organism evidence="10 11">
    <name type="scientific">Thalassotalea nanhaiensis</name>
    <dbReference type="NCBI Taxonomy" id="3065648"/>
    <lineage>
        <taxon>Bacteria</taxon>
        <taxon>Pseudomonadati</taxon>
        <taxon>Pseudomonadota</taxon>
        <taxon>Gammaproteobacteria</taxon>
        <taxon>Alteromonadales</taxon>
        <taxon>Colwelliaceae</taxon>
        <taxon>Thalassotalea</taxon>
    </lineage>
</organism>
<dbReference type="PANTHER" id="PTHR40942:SF4">
    <property type="entry name" value="CYTOCHROME C5"/>
    <property type="match status" value="1"/>
</dbReference>
<accession>A0ABY9TKF6</accession>
<dbReference type="RefSeq" id="WP_348388457.1">
    <property type="nucleotide sequence ID" value="NZ_CP134146.1"/>
</dbReference>
<dbReference type="CDD" id="cd07422">
    <property type="entry name" value="MPP_ApaH"/>
    <property type="match status" value="1"/>
</dbReference>
<evidence type="ECO:0000256" key="3">
    <source>
        <dbReference type="ARBA" id="ARBA00012506"/>
    </source>
</evidence>
<name>A0ABY9TKF6_9GAMM</name>
<feature type="domain" description="Calcineurin-like phosphoesterase" evidence="9">
    <location>
        <begin position="1"/>
        <end position="154"/>
    </location>
</feature>
<protein>
    <recommendedName>
        <fullName evidence="3">bis(5'-nucleosyl)-tetraphosphatase (symmetrical)</fullName>
        <ecNumber evidence="3">3.6.1.41</ecNumber>
    </recommendedName>
    <alternativeName>
        <fullName evidence="6">Ap4A hydrolase</fullName>
    </alternativeName>
    <alternativeName>
        <fullName evidence="5">Diadenosine 5',5'''-P1,P4-tetraphosphate pyrophosphohydrolase</fullName>
    </alternativeName>
    <alternativeName>
        <fullName evidence="7">Diadenosine tetraphosphatase</fullName>
    </alternativeName>
</protein>
<dbReference type="NCBIfam" id="NF001204">
    <property type="entry name" value="PRK00166.1"/>
    <property type="match status" value="1"/>
</dbReference>
<evidence type="ECO:0000256" key="1">
    <source>
        <dbReference type="ARBA" id="ARBA00003413"/>
    </source>
</evidence>
<keyword evidence="4 10" id="KW-0378">Hydrolase</keyword>
<dbReference type="Proteomes" id="UP001248581">
    <property type="component" value="Chromosome"/>
</dbReference>
<comment type="similarity">
    <text evidence="2">Belongs to the Ap4A hydrolase family.</text>
</comment>
<evidence type="ECO:0000259" key="9">
    <source>
        <dbReference type="Pfam" id="PF00149"/>
    </source>
</evidence>
<dbReference type="EMBL" id="CP134146">
    <property type="protein sequence ID" value="WNC69314.1"/>
    <property type="molecule type" value="Genomic_DNA"/>
</dbReference>
<evidence type="ECO:0000256" key="5">
    <source>
        <dbReference type="ARBA" id="ARBA00031248"/>
    </source>
</evidence>
<dbReference type="SUPFAM" id="SSF56300">
    <property type="entry name" value="Metallo-dependent phosphatases"/>
    <property type="match status" value="1"/>
</dbReference>
<evidence type="ECO:0000256" key="6">
    <source>
        <dbReference type="ARBA" id="ARBA00032248"/>
    </source>
</evidence>
<dbReference type="Gene3D" id="3.60.21.10">
    <property type="match status" value="1"/>
</dbReference>